<keyword evidence="4" id="KW-1185">Reference proteome</keyword>
<gene>
    <name evidence="3" type="ORF">SAMN04488132_103335</name>
</gene>
<dbReference type="RefSeq" id="WP_078830811.1">
    <property type="nucleotide sequence ID" value="NZ_FUWH01000003.1"/>
</dbReference>
<protein>
    <submittedName>
        <fullName evidence="3">Ketosteroid isomerase homolog</fullName>
    </submittedName>
</protein>
<reference evidence="3 4" key="1">
    <citation type="submission" date="2017-02" db="EMBL/GenBank/DDBJ databases">
        <authorList>
            <person name="Peterson S.W."/>
        </authorList>
    </citation>
    <scope>NUCLEOTIDE SEQUENCE [LARGE SCALE GENOMIC DNA]</scope>
    <source>
        <strain evidence="3 4">DSM 22335</strain>
    </source>
</reference>
<dbReference type="Gene3D" id="3.10.450.50">
    <property type="match status" value="2"/>
</dbReference>
<dbReference type="EMBL" id="FUWH01000003">
    <property type="protein sequence ID" value="SJZ65132.1"/>
    <property type="molecule type" value="Genomic_DNA"/>
</dbReference>
<keyword evidence="1" id="KW-0732">Signal</keyword>
<feature type="domain" description="DUF4440" evidence="2">
    <location>
        <begin position="34"/>
        <end position="138"/>
    </location>
</feature>
<name>A0A1T4MDX0_9BACT</name>
<dbReference type="GO" id="GO:0016853">
    <property type="term" value="F:isomerase activity"/>
    <property type="evidence" value="ECO:0007669"/>
    <property type="project" value="UniProtKB-KW"/>
</dbReference>
<proteinExistence type="predicted"/>
<keyword evidence="3" id="KW-0413">Isomerase</keyword>
<dbReference type="InterPro" id="IPR032710">
    <property type="entry name" value="NTF2-like_dom_sf"/>
</dbReference>
<dbReference type="Pfam" id="PF14534">
    <property type="entry name" value="DUF4440"/>
    <property type="match status" value="1"/>
</dbReference>
<evidence type="ECO:0000259" key="2">
    <source>
        <dbReference type="Pfam" id="PF14534"/>
    </source>
</evidence>
<dbReference type="AlphaFoldDB" id="A0A1T4MDX0"/>
<dbReference type="Proteomes" id="UP000190888">
    <property type="component" value="Unassembled WGS sequence"/>
</dbReference>
<organism evidence="3 4">
    <name type="scientific">Sediminibacterium ginsengisoli</name>
    <dbReference type="NCBI Taxonomy" id="413434"/>
    <lineage>
        <taxon>Bacteria</taxon>
        <taxon>Pseudomonadati</taxon>
        <taxon>Bacteroidota</taxon>
        <taxon>Chitinophagia</taxon>
        <taxon>Chitinophagales</taxon>
        <taxon>Chitinophagaceae</taxon>
        <taxon>Sediminibacterium</taxon>
    </lineage>
</organism>
<dbReference type="OrthoDB" id="6057827at2"/>
<evidence type="ECO:0000313" key="4">
    <source>
        <dbReference type="Proteomes" id="UP000190888"/>
    </source>
</evidence>
<feature type="chain" id="PRO_5012549529" evidence="1">
    <location>
        <begin position="18"/>
        <end position="307"/>
    </location>
</feature>
<accession>A0A1T4MDX0</accession>
<dbReference type="CDD" id="cd00531">
    <property type="entry name" value="NTF2_like"/>
    <property type="match status" value="1"/>
</dbReference>
<sequence>MFLTPLLGMVLSLVSFASYHYPNKSVTTTDSAQIVTLNKQFAAALRAADLQKITSLYAADAVAMPEYHTRVSGDHIREYFRQWLAGTSGNEFTKTPFRIISSGNYVLETGNFIFRFNRKNNTPFSYNGKYVQVWRKDDAGKLKLASQIWGSSTWFDKKELPEITGIKEASVITKKSPAASGNAYGAIHDKNQQIAKLVKQRTGHLFAPYYTTDAIYMPYYSPMIIGRDSINSYYIKHEDPNVGIDSVAIHIARLLEAGKFYIADGVYSVDWRSGQSSGRVNGKSINVWHKEADGRLLLHWQMTTHDF</sequence>
<evidence type="ECO:0000313" key="3">
    <source>
        <dbReference type="EMBL" id="SJZ65132.1"/>
    </source>
</evidence>
<feature type="signal peptide" evidence="1">
    <location>
        <begin position="1"/>
        <end position="17"/>
    </location>
</feature>
<dbReference type="InterPro" id="IPR027843">
    <property type="entry name" value="DUF4440"/>
</dbReference>
<evidence type="ECO:0000256" key="1">
    <source>
        <dbReference type="SAM" id="SignalP"/>
    </source>
</evidence>
<dbReference type="SUPFAM" id="SSF54427">
    <property type="entry name" value="NTF2-like"/>
    <property type="match status" value="2"/>
</dbReference>